<dbReference type="PROSITE" id="PS51117">
    <property type="entry name" value="LAMININ_NTER"/>
    <property type="match status" value="1"/>
</dbReference>
<reference evidence="15 16" key="1">
    <citation type="journal article" date="2018" name="Nat. Ecol. Evol.">
        <title>Shark genomes provide insights into elasmobranch evolution and the origin of vertebrates.</title>
        <authorList>
            <person name="Hara Y"/>
            <person name="Yamaguchi K"/>
            <person name="Onimaru K"/>
            <person name="Kadota M"/>
            <person name="Koyanagi M"/>
            <person name="Keeley SD"/>
            <person name="Tatsumi K"/>
            <person name="Tanaka K"/>
            <person name="Motone F"/>
            <person name="Kageyama Y"/>
            <person name="Nozu R"/>
            <person name="Adachi N"/>
            <person name="Nishimura O"/>
            <person name="Nakagawa R"/>
            <person name="Tanegashima C"/>
            <person name="Kiyatake I"/>
            <person name="Matsumoto R"/>
            <person name="Murakumo K"/>
            <person name="Nishida K"/>
            <person name="Terakita A"/>
            <person name="Kuratani S"/>
            <person name="Sato K"/>
            <person name="Hyodo S Kuraku.S."/>
        </authorList>
    </citation>
    <scope>NUCLEOTIDE SEQUENCE [LARGE SCALE GENOMIC DNA]</scope>
</reference>
<dbReference type="Pfam" id="PF02210">
    <property type="entry name" value="Laminin_G_2"/>
    <property type="match status" value="2"/>
</dbReference>
<feature type="domain" description="Laminin EGF-like" evidence="12">
    <location>
        <begin position="276"/>
        <end position="328"/>
    </location>
</feature>
<dbReference type="Pfam" id="PF00041">
    <property type="entry name" value="fn3"/>
    <property type="match status" value="3"/>
</dbReference>
<keyword evidence="9 10" id="KW-0424">Laminin EGF-like domain</keyword>
<feature type="domain" description="Laminin EGF-like" evidence="12">
    <location>
        <begin position="472"/>
        <end position="522"/>
    </location>
</feature>
<dbReference type="InterPro" id="IPR050440">
    <property type="entry name" value="Laminin/Netrin_ECM"/>
</dbReference>
<keyword evidence="3" id="KW-0964">Secreted</keyword>
<dbReference type="SMART" id="SM00060">
    <property type="entry name" value="FN3"/>
    <property type="match status" value="5"/>
</dbReference>
<comment type="caution">
    <text evidence="10">Lacks conserved residue(s) required for the propagation of feature annotation.</text>
</comment>
<dbReference type="InterPro" id="IPR036116">
    <property type="entry name" value="FN3_sf"/>
</dbReference>
<feature type="domain" description="Laminin G" evidence="11">
    <location>
        <begin position="1188"/>
        <end position="1365"/>
    </location>
</feature>
<dbReference type="InterPro" id="IPR002049">
    <property type="entry name" value="LE_dom"/>
</dbReference>
<comment type="subcellular location">
    <subcellularLocation>
        <location evidence="1">Cell projection</location>
    </subcellularLocation>
    <subcellularLocation>
        <location evidence="2">Secreted</location>
    </subcellularLocation>
</comment>
<feature type="domain" description="Laminin N-terminal" evidence="14">
    <location>
        <begin position="1"/>
        <end position="152"/>
    </location>
</feature>
<feature type="disulfide bond" evidence="10">
    <location>
        <begin position="472"/>
        <end position="484"/>
    </location>
</feature>
<evidence type="ECO:0000256" key="8">
    <source>
        <dbReference type="ARBA" id="ARBA00023273"/>
    </source>
</evidence>
<evidence type="ECO:0000259" key="14">
    <source>
        <dbReference type="PROSITE" id="PS51117"/>
    </source>
</evidence>
<evidence type="ECO:0000256" key="6">
    <source>
        <dbReference type="ARBA" id="ARBA00023157"/>
    </source>
</evidence>
<keyword evidence="6 10" id="KW-1015">Disulfide bond</keyword>
<protein>
    <recommendedName>
        <fullName evidence="17">Usherin</fullName>
    </recommendedName>
</protein>
<keyword evidence="4" id="KW-0732">Signal</keyword>
<dbReference type="Gene3D" id="2.60.120.260">
    <property type="entry name" value="Galactose-binding domain-like"/>
    <property type="match status" value="1"/>
</dbReference>
<gene>
    <name evidence="15" type="ORF">scyTo_0002047</name>
</gene>
<dbReference type="SUPFAM" id="SSF49265">
    <property type="entry name" value="Fibronectin type III"/>
    <property type="match status" value="3"/>
</dbReference>
<evidence type="ECO:0008006" key="17">
    <source>
        <dbReference type="Google" id="ProtNLM"/>
    </source>
</evidence>
<feature type="domain" description="Fibronectin type-III" evidence="13">
    <location>
        <begin position="528"/>
        <end position="616"/>
    </location>
</feature>
<feature type="disulfide bond" evidence="10">
    <location>
        <begin position="455"/>
        <end position="469"/>
    </location>
</feature>
<dbReference type="GO" id="GO:0009888">
    <property type="term" value="P:tissue development"/>
    <property type="evidence" value="ECO:0007669"/>
    <property type="project" value="TreeGrafter"/>
</dbReference>
<keyword evidence="8" id="KW-0966">Cell projection</keyword>
<dbReference type="GO" id="GO:0009887">
    <property type="term" value="P:animal organ morphogenesis"/>
    <property type="evidence" value="ECO:0007669"/>
    <property type="project" value="TreeGrafter"/>
</dbReference>
<dbReference type="PROSITE" id="PS01248">
    <property type="entry name" value="EGF_LAM_1"/>
    <property type="match status" value="1"/>
</dbReference>
<dbReference type="FunFam" id="2.60.120.200:FF:000126">
    <property type="entry name" value="usherin"/>
    <property type="match status" value="1"/>
</dbReference>
<dbReference type="SUPFAM" id="SSF57196">
    <property type="entry name" value="EGF/Laminin"/>
    <property type="match status" value="6"/>
</dbReference>
<feature type="disulfide bond" evidence="10">
    <location>
        <begin position="493"/>
        <end position="502"/>
    </location>
</feature>
<dbReference type="GO" id="GO:0005604">
    <property type="term" value="C:basement membrane"/>
    <property type="evidence" value="ECO:0007669"/>
    <property type="project" value="TreeGrafter"/>
</dbReference>
<dbReference type="PROSITE" id="PS50025">
    <property type="entry name" value="LAM_G_DOMAIN"/>
    <property type="match status" value="2"/>
</dbReference>
<sequence>MSRMPALHPEARVAAAFGLSRGDTTPQPEVVKIQRKRTSDSEWLDWQYFARDCPSMCGMANNAPLEHPDTVNCLQFPRTVPYTGGNVTFSILTSEPNRRPGYNDFYNTPALQKFVKTTHVRIHLRGQYHTRRTSVNFRHRYYGVNEITISGRCNCHGHADHCDTTANPYKCMCMQESHTEGDNCERCQPLFNDKPFHQGDQIHAYNCKPCQCYEHAISCHYDTSIDPFPHDYFQGGGGICDGCQHNTAGQNCEWCKGYFYREVGISLSATDVCKPCDCLQSGVINGSLLCDQIGGQCKCKRRVSGRQCNQCQDGFYNLCFSDPDGCSPCNCNTSGTVNGDITCHQNSGQCKCKANVIGISSSNPEGCQWCNCDLEGTVEGTVCDPNNGQCICQLNRHEKQCDQCRPGFMLPLVNSSGCLPCECHPIGSIHQICDGVTGQCVCRDPSVTGRRCDHCKAHYFDFNPGSGRCHPCNCNPAGSVNATCHQTNGACFCKQFVTGLKCDVCAHNMSHLDVNNTFGCSNTPIQQPPPTAHVLNSTAVNLSWSPPDAPNTNELTYMLSRDGVEIHTVQDKYPFGLKSFCDTGLTPYTTYSYYILASNGHGSTRSSVVSYRTKTGRPTGLLHLSLVGFVGSQSVLLNWTTPSNASGPIERYILKSTTTGNPVAQAHYKGLQTFVTLNDLTPFTKYTFTIQACTTGGCIESNPVVEITEQAPPERQGLPIIRTVSSTELFIEWIAPAEPNGIIMRYELYMRRLLQPDGSHNPPQMCILQDSGWYNPQSSLESPNETELIPPQTHTTVTNLVPFTVYEFQVHAINIAGSAPSQWASGRTAEAVPLFMAAPSVFSLSSSILNVTWVEPRSHSIRGEVIGYIINIDDEQTTNQFVLPITSRVLHKVTATKRFYIVTDLKPYTIYNFTVTLCNRIGCITSELGSGQTLAAAPAGQSAPRVEAVNSTMMKLYWQPPMDMNGPPPVYQLERMDTSLFSHLVHAEKGTRFPGHGYFKFPSSTLPVNTFFTGIKLSFKTSQLDGLLLFAVSVGNQEEYIVLQIQNGHPFFLFDPQGSAVAVTPTNDRGQTYNDNQWHHITATRTEAEGTIVVDGQYTGSAFATSGSTIIGDNTGVFIGGLPPTFTIIREDTGDTKVIEKGFVGCLSDVQIKKRVTPTEDWEPLDWNSAEEKVGTYHSWEGCPRVLVGGAHFLGQGYLELHSSTFSGGMQFEVSFQLKTGKLNGFLFFAYNKEMKTYLAAELHSGTLSFLVNTNSSITRVDLWLGLSYCDGKWKNITLKKQGAMASVNVNGQIKEELATKEEELQINSPIYLGGIPTEAESFCRGCELKEGFGGCIKDVRFTKGDLINLVTASTNAVRVYLDGCLSPAGTGNCKGNNSIVVFSGKKRIVYDDGLHPFTEYLYRIIASNQGGSASSSWERGRTKEAGNMICLHLITLQHLFQKPD</sequence>
<keyword evidence="7" id="KW-0325">Glycoprotein</keyword>
<evidence type="ECO:0000256" key="2">
    <source>
        <dbReference type="ARBA" id="ARBA00004613"/>
    </source>
</evidence>
<dbReference type="GO" id="GO:0042995">
    <property type="term" value="C:cell projection"/>
    <property type="evidence" value="ECO:0007669"/>
    <property type="project" value="UniProtKB-SubCell"/>
</dbReference>
<dbReference type="STRING" id="75743.A0A401PHC4"/>
<comment type="caution">
    <text evidence="15">The sequence shown here is derived from an EMBL/GenBank/DDBJ whole genome shotgun (WGS) entry which is preliminary data.</text>
</comment>
<dbReference type="FunFam" id="2.60.40.10:FF:001882">
    <property type="entry name" value="Usherin"/>
    <property type="match status" value="1"/>
</dbReference>
<feature type="domain" description="Fibronectin type-III" evidence="13">
    <location>
        <begin position="715"/>
        <end position="831"/>
    </location>
</feature>
<dbReference type="SMART" id="SM00180">
    <property type="entry name" value="EGF_Lam"/>
    <property type="match status" value="7"/>
</dbReference>
<dbReference type="Pfam" id="PF00053">
    <property type="entry name" value="EGF_laminin"/>
    <property type="match status" value="7"/>
</dbReference>
<evidence type="ECO:0000259" key="12">
    <source>
        <dbReference type="PROSITE" id="PS50027"/>
    </source>
</evidence>
<feature type="disulfide bond" evidence="10">
    <location>
        <begin position="299"/>
        <end position="308"/>
    </location>
</feature>
<evidence type="ECO:0000256" key="7">
    <source>
        <dbReference type="ARBA" id="ARBA00023180"/>
    </source>
</evidence>
<accession>A0A401PHC4</accession>
<dbReference type="OMA" id="KPYRCFC"/>
<dbReference type="CDD" id="cd00110">
    <property type="entry name" value="LamG"/>
    <property type="match status" value="2"/>
</dbReference>
<evidence type="ECO:0000313" key="15">
    <source>
        <dbReference type="EMBL" id="GCB72532.1"/>
    </source>
</evidence>
<dbReference type="Proteomes" id="UP000288216">
    <property type="component" value="Unassembled WGS sequence"/>
</dbReference>
<dbReference type="SUPFAM" id="SSF49899">
    <property type="entry name" value="Concanavalin A-like lectins/glucanases"/>
    <property type="match status" value="2"/>
</dbReference>
<dbReference type="PROSITE" id="PS50853">
    <property type="entry name" value="FN3"/>
    <property type="match status" value="4"/>
</dbReference>
<feature type="domain" description="Laminin EGF-like" evidence="12">
    <location>
        <begin position="421"/>
        <end position="471"/>
    </location>
</feature>
<evidence type="ECO:0000256" key="4">
    <source>
        <dbReference type="ARBA" id="ARBA00022729"/>
    </source>
</evidence>
<dbReference type="SMART" id="SM00282">
    <property type="entry name" value="LamG"/>
    <property type="match status" value="2"/>
</dbReference>
<organism evidence="15 16">
    <name type="scientific">Scyliorhinus torazame</name>
    <name type="common">Cloudy catshark</name>
    <name type="synonym">Catulus torazame</name>
    <dbReference type="NCBI Taxonomy" id="75743"/>
    <lineage>
        <taxon>Eukaryota</taxon>
        <taxon>Metazoa</taxon>
        <taxon>Chordata</taxon>
        <taxon>Craniata</taxon>
        <taxon>Vertebrata</taxon>
        <taxon>Chondrichthyes</taxon>
        <taxon>Elasmobranchii</taxon>
        <taxon>Galeomorphii</taxon>
        <taxon>Galeoidea</taxon>
        <taxon>Carcharhiniformes</taxon>
        <taxon>Scyliorhinidae</taxon>
        <taxon>Scyliorhinus</taxon>
    </lineage>
</organism>
<evidence type="ECO:0000256" key="1">
    <source>
        <dbReference type="ARBA" id="ARBA00004316"/>
    </source>
</evidence>
<dbReference type="OrthoDB" id="5984158at2759"/>
<dbReference type="InterPro" id="IPR003961">
    <property type="entry name" value="FN3_dom"/>
</dbReference>
<evidence type="ECO:0000256" key="3">
    <source>
        <dbReference type="ARBA" id="ARBA00022525"/>
    </source>
</evidence>
<dbReference type="CDD" id="cd00055">
    <property type="entry name" value="EGF_Lam"/>
    <property type="match status" value="6"/>
</dbReference>
<feature type="disulfide bond" evidence="10">
    <location>
        <begin position="423"/>
        <end position="440"/>
    </location>
</feature>
<evidence type="ECO:0000256" key="5">
    <source>
        <dbReference type="ARBA" id="ARBA00022737"/>
    </source>
</evidence>
<feature type="domain" description="Laminin G" evidence="11">
    <location>
        <begin position="988"/>
        <end position="1183"/>
    </location>
</feature>
<dbReference type="EMBL" id="BFAA01000489">
    <property type="protein sequence ID" value="GCB72532.1"/>
    <property type="molecule type" value="Genomic_DNA"/>
</dbReference>
<dbReference type="CDD" id="cd00063">
    <property type="entry name" value="FN3"/>
    <property type="match status" value="5"/>
</dbReference>
<keyword evidence="5" id="KW-0677">Repeat</keyword>
<evidence type="ECO:0000259" key="13">
    <source>
        <dbReference type="PROSITE" id="PS50853"/>
    </source>
</evidence>
<dbReference type="Gene3D" id="2.60.40.10">
    <property type="entry name" value="Immunoglobulins"/>
    <property type="match status" value="4"/>
</dbReference>
<dbReference type="Pfam" id="PF00055">
    <property type="entry name" value="Laminin_N"/>
    <property type="match status" value="1"/>
</dbReference>
<dbReference type="FunFam" id="2.10.25.10:FF:000090">
    <property type="entry name" value="laminin subunit alpha"/>
    <property type="match status" value="2"/>
</dbReference>
<dbReference type="Gene3D" id="2.60.120.200">
    <property type="match status" value="2"/>
</dbReference>
<feature type="disulfide bond" evidence="10">
    <location>
        <begin position="474"/>
        <end position="491"/>
    </location>
</feature>
<dbReference type="InterPro" id="IPR013783">
    <property type="entry name" value="Ig-like_fold"/>
</dbReference>
<dbReference type="PANTHER" id="PTHR10574">
    <property type="entry name" value="NETRIN/LAMININ-RELATED"/>
    <property type="match status" value="1"/>
</dbReference>
<evidence type="ECO:0000256" key="9">
    <source>
        <dbReference type="ARBA" id="ARBA00023292"/>
    </source>
</evidence>
<dbReference type="Gene3D" id="2.170.300.10">
    <property type="entry name" value="Tie2 ligand-binding domain superfamily"/>
    <property type="match status" value="1"/>
</dbReference>
<dbReference type="FunFam" id="2.10.25.10:FF:000275">
    <property type="entry name" value="usherin"/>
    <property type="match status" value="2"/>
</dbReference>
<dbReference type="GO" id="GO:0005576">
    <property type="term" value="C:extracellular region"/>
    <property type="evidence" value="ECO:0007669"/>
    <property type="project" value="UniProtKB-SubCell"/>
</dbReference>
<evidence type="ECO:0000313" key="16">
    <source>
        <dbReference type="Proteomes" id="UP000288216"/>
    </source>
</evidence>
<evidence type="ECO:0000259" key="11">
    <source>
        <dbReference type="PROSITE" id="PS50025"/>
    </source>
</evidence>
<dbReference type="InterPro" id="IPR013320">
    <property type="entry name" value="ConA-like_dom_sf"/>
</dbReference>
<keyword evidence="16" id="KW-1185">Reference proteome</keyword>
<proteinExistence type="predicted"/>
<dbReference type="InterPro" id="IPR008211">
    <property type="entry name" value="Laminin_N"/>
</dbReference>
<evidence type="ECO:0000256" key="10">
    <source>
        <dbReference type="PROSITE-ProRule" id="PRU00460"/>
    </source>
</evidence>
<dbReference type="FunFam" id="2.60.40.10:FF:001085">
    <property type="entry name" value="Usherin"/>
    <property type="match status" value="1"/>
</dbReference>
<dbReference type="PRINTS" id="PR00011">
    <property type="entry name" value="EGFLAMININ"/>
</dbReference>
<dbReference type="InterPro" id="IPR001791">
    <property type="entry name" value="Laminin_G"/>
</dbReference>
<dbReference type="PANTHER" id="PTHR10574:SF274">
    <property type="entry name" value="USHERIN"/>
    <property type="match status" value="1"/>
</dbReference>
<dbReference type="FunFam" id="2.60.40.10:FF:001052">
    <property type="entry name" value="Usherin"/>
    <property type="match status" value="1"/>
</dbReference>
<dbReference type="SMART" id="SM00136">
    <property type="entry name" value="LamNT"/>
    <property type="match status" value="1"/>
</dbReference>
<dbReference type="FunFam" id="2.10.25.10:FF:000224">
    <property type="entry name" value="Usherin"/>
    <property type="match status" value="1"/>
</dbReference>
<dbReference type="PROSITE" id="PS50027">
    <property type="entry name" value="EGF_LAM_2"/>
    <property type="match status" value="3"/>
</dbReference>
<feature type="domain" description="Fibronectin type-III" evidence="13">
    <location>
        <begin position="618"/>
        <end position="714"/>
    </location>
</feature>
<dbReference type="Gene3D" id="2.10.25.10">
    <property type="entry name" value="Laminin"/>
    <property type="match status" value="4"/>
</dbReference>
<feature type="domain" description="Fibronectin type-III" evidence="13">
    <location>
        <begin position="835"/>
        <end position="939"/>
    </location>
</feature>
<name>A0A401PHC4_SCYTO</name>
<dbReference type="FunFam" id="2.10.25.10:FF:000313">
    <property type="entry name" value="Usherin"/>
    <property type="match status" value="1"/>
</dbReference>
<feature type="disulfide bond" evidence="10">
    <location>
        <begin position="421"/>
        <end position="433"/>
    </location>
</feature>